<organism evidence="2 3">
    <name type="scientific">Oidiodendron maius (strain Zn)</name>
    <dbReference type="NCBI Taxonomy" id="913774"/>
    <lineage>
        <taxon>Eukaryota</taxon>
        <taxon>Fungi</taxon>
        <taxon>Dikarya</taxon>
        <taxon>Ascomycota</taxon>
        <taxon>Pezizomycotina</taxon>
        <taxon>Leotiomycetes</taxon>
        <taxon>Leotiomycetes incertae sedis</taxon>
        <taxon>Myxotrichaceae</taxon>
        <taxon>Oidiodendron</taxon>
    </lineage>
</organism>
<dbReference type="Proteomes" id="UP000054321">
    <property type="component" value="Unassembled WGS sequence"/>
</dbReference>
<proteinExistence type="predicted"/>
<evidence type="ECO:0000256" key="1">
    <source>
        <dbReference type="SAM" id="MobiDB-lite"/>
    </source>
</evidence>
<feature type="compositionally biased region" description="Basic and acidic residues" evidence="1">
    <location>
        <begin position="124"/>
        <end position="136"/>
    </location>
</feature>
<keyword evidence="3" id="KW-1185">Reference proteome</keyword>
<evidence type="ECO:0000313" key="3">
    <source>
        <dbReference type="Proteomes" id="UP000054321"/>
    </source>
</evidence>
<feature type="compositionally biased region" description="Basic residues" evidence="1">
    <location>
        <begin position="31"/>
        <end position="42"/>
    </location>
</feature>
<protein>
    <submittedName>
        <fullName evidence="2">Uncharacterized protein</fullName>
    </submittedName>
</protein>
<dbReference type="EMBL" id="KN832875">
    <property type="protein sequence ID" value="KIN02320.1"/>
    <property type="molecule type" value="Genomic_DNA"/>
</dbReference>
<dbReference type="AlphaFoldDB" id="A0A0C3HGT0"/>
<feature type="compositionally biased region" description="Basic and acidic residues" evidence="1">
    <location>
        <begin position="70"/>
        <end position="92"/>
    </location>
</feature>
<dbReference type="HOGENOM" id="CLU_1652691_0_0_1"/>
<reference evidence="3" key="2">
    <citation type="submission" date="2015-01" db="EMBL/GenBank/DDBJ databases">
        <title>Evolutionary Origins and Diversification of the Mycorrhizal Mutualists.</title>
        <authorList>
            <consortium name="DOE Joint Genome Institute"/>
            <consortium name="Mycorrhizal Genomics Consortium"/>
            <person name="Kohler A."/>
            <person name="Kuo A."/>
            <person name="Nagy L.G."/>
            <person name="Floudas D."/>
            <person name="Copeland A."/>
            <person name="Barry K.W."/>
            <person name="Cichocki N."/>
            <person name="Veneault-Fourrey C."/>
            <person name="LaButti K."/>
            <person name="Lindquist E.A."/>
            <person name="Lipzen A."/>
            <person name="Lundell T."/>
            <person name="Morin E."/>
            <person name="Murat C."/>
            <person name="Riley R."/>
            <person name="Ohm R."/>
            <person name="Sun H."/>
            <person name="Tunlid A."/>
            <person name="Henrissat B."/>
            <person name="Grigoriev I.V."/>
            <person name="Hibbett D.S."/>
            <person name="Martin F."/>
        </authorList>
    </citation>
    <scope>NUCLEOTIDE SEQUENCE [LARGE SCALE GENOMIC DNA]</scope>
    <source>
        <strain evidence="3">Zn</strain>
    </source>
</reference>
<feature type="region of interest" description="Disordered" evidence="1">
    <location>
        <begin position="1"/>
        <end position="160"/>
    </location>
</feature>
<name>A0A0C3HGT0_OIDMZ</name>
<evidence type="ECO:0000313" key="2">
    <source>
        <dbReference type="EMBL" id="KIN02320.1"/>
    </source>
</evidence>
<sequence length="160" mass="17094">MRNVAGVLEQAKPSQAKPRDSGTLSGTHEKSRARRGKEKLRMKSSAPHPETAGDGRRRQECGMGAVSAWIRRENFADGGERVTRGSKRKGEGEAQIQRGFIGIGNPEVGREGESRAGATSRVACGRDSEQGEERWRGNRAGGTQESDTVSVMAADDGGDA</sequence>
<gene>
    <name evidence="2" type="ORF">OIDMADRAFT_144882</name>
</gene>
<reference evidence="2 3" key="1">
    <citation type="submission" date="2014-04" db="EMBL/GenBank/DDBJ databases">
        <authorList>
            <consortium name="DOE Joint Genome Institute"/>
            <person name="Kuo A."/>
            <person name="Martino E."/>
            <person name="Perotto S."/>
            <person name="Kohler A."/>
            <person name="Nagy L.G."/>
            <person name="Floudas D."/>
            <person name="Copeland A."/>
            <person name="Barry K.W."/>
            <person name="Cichocki N."/>
            <person name="Veneault-Fourrey C."/>
            <person name="LaButti K."/>
            <person name="Lindquist E.A."/>
            <person name="Lipzen A."/>
            <person name="Lundell T."/>
            <person name="Morin E."/>
            <person name="Murat C."/>
            <person name="Sun H."/>
            <person name="Tunlid A."/>
            <person name="Henrissat B."/>
            <person name="Grigoriev I.V."/>
            <person name="Hibbett D.S."/>
            <person name="Martin F."/>
            <person name="Nordberg H.P."/>
            <person name="Cantor M.N."/>
            <person name="Hua S.X."/>
        </authorList>
    </citation>
    <scope>NUCLEOTIDE SEQUENCE [LARGE SCALE GENOMIC DNA]</scope>
    <source>
        <strain evidence="2 3">Zn</strain>
    </source>
</reference>
<feature type="compositionally biased region" description="Basic and acidic residues" evidence="1">
    <location>
        <begin position="51"/>
        <end position="60"/>
    </location>
</feature>
<dbReference type="InParanoid" id="A0A0C3HGT0"/>
<accession>A0A0C3HGT0</accession>